<evidence type="ECO:0000313" key="2">
    <source>
        <dbReference type="EMBL" id="RWQ96525.1"/>
    </source>
</evidence>
<protein>
    <recommendedName>
        <fullName evidence="1">DUF7907 domain-containing protein</fullName>
    </recommendedName>
</protein>
<keyword evidence="3" id="KW-1185">Reference proteome</keyword>
<reference evidence="2 3" key="1">
    <citation type="journal article" date="2018" name="Front. Microbiol.">
        <title>Genomic and genetic insights into a cosmopolitan fungus, Paecilomyces variotii (Eurotiales).</title>
        <authorList>
            <person name="Urquhart A.S."/>
            <person name="Mondo S.J."/>
            <person name="Makela M.R."/>
            <person name="Hane J.K."/>
            <person name="Wiebenga A."/>
            <person name="He G."/>
            <person name="Mihaltcheva S."/>
            <person name="Pangilinan J."/>
            <person name="Lipzen A."/>
            <person name="Barry K."/>
            <person name="de Vries R.P."/>
            <person name="Grigoriev I.V."/>
            <person name="Idnurm A."/>
        </authorList>
    </citation>
    <scope>NUCLEOTIDE SEQUENCE [LARGE SCALE GENOMIC DNA]</scope>
    <source>
        <strain evidence="2 3">CBS 101075</strain>
    </source>
</reference>
<dbReference type="VEuPathDB" id="FungiDB:C8Q69DRAFT_465605"/>
<dbReference type="RefSeq" id="XP_028486170.1">
    <property type="nucleotide sequence ID" value="XM_028630496.1"/>
</dbReference>
<gene>
    <name evidence="2" type="ORF">C8Q69DRAFT_465605</name>
</gene>
<dbReference type="Pfam" id="PF25484">
    <property type="entry name" value="DUF7907"/>
    <property type="match status" value="1"/>
</dbReference>
<dbReference type="EMBL" id="RCNU01000004">
    <property type="protein sequence ID" value="RWQ96525.1"/>
    <property type="molecule type" value="Genomic_DNA"/>
</dbReference>
<dbReference type="AlphaFoldDB" id="A0A443HXH3"/>
<feature type="domain" description="DUF7907" evidence="1">
    <location>
        <begin position="20"/>
        <end position="58"/>
    </location>
</feature>
<evidence type="ECO:0000259" key="1">
    <source>
        <dbReference type="Pfam" id="PF25484"/>
    </source>
</evidence>
<name>A0A443HXH3_BYSSP</name>
<organism evidence="2 3">
    <name type="scientific">Byssochlamys spectabilis</name>
    <name type="common">Paecilomyces variotii</name>
    <dbReference type="NCBI Taxonomy" id="264951"/>
    <lineage>
        <taxon>Eukaryota</taxon>
        <taxon>Fungi</taxon>
        <taxon>Dikarya</taxon>
        <taxon>Ascomycota</taxon>
        <taxon>Pezizomycotina</taxon>
        <taxon>Eurotiomycetes</taxon>
        <taxon>Eurotiomycetidae</taxon>
        <taxon>Eurotiales</taxon>
        <taxon>Thermoascaceae</taxon>
        <taxon>Paecilomyces</taxon>
    </lineage>
</organism>
<comment type="caution">
    <text evidence="2">The sequence shown here is derived from an EMBL/GenBank/DDBJ whole genome shotgun (WGS) entry which is preliminary data.</text>
</comment>
<dbReference type="Proteomes" id="UP000283841">
    <property type="component" value="Unassembled WGS sequence"/>
</dbReference>
<dbReference type="GeneID" id="39599773"/>
<evidence type="ECO:0000313" key="3">
    <source>
        <dbReference type="Proteomes" id="UP000283841"/>
    </source>
</evidence>
<dbReference type="InterPro" id="IPR057229">
    <property type="entry name" value="DUF7907"/>
</dbReference>
<feature type="non-terminal residue" evidence="2">
    <location>
        <position position="1"/>
    </location>
</feature>
<proteinExistence type="predicted"/>
<accession>A0A443HXH3</accession>
<sequence length="61" mass="7443">NPYWTNFLYYFSTRTILLTGTSLVCDWWHNAPQIFYLVEYYQPELPLSCNKVQLKPEYIFI</sequence>